<protein>
    <submittedName>
        <fullName evidence="4">DegT/DnrJ/EryC1/StrS family aminotransferase</fullName>
    </submittedName>
</protein>
<keyword evidence="1 3" id="KW-0663">Pyridoxal phosphate</keyword>
<evidence type="ECO:0000256" key="1">
    <source>
        <dbReference type="ARBA" id="ARBA00022898"/>
    </source>
</evidence>
<proteinExistence type="inferred from homology"/>
<accession>A0ABV4XTH3</accession>
<dbReference type="InterPro" id="IPR000653">
    <property type="entry name" value="DegT/StrS_aminotransferase"/>
</dbReference>
<dbReference type="InterPro" id="IPR015422">
    <property type="entry name" value="PyrdxlP-dep_Trfase_small"/>
</dbReference>
<evidence type="ECO:0000256" key="3">
    <source>
        <dbReference type="RuleBase" id="RU004508"/>
    </source>
</evidence>
<reference evidence="4 5" key="1">
    <citation type="submission" date="2024-09" db="EMBL/GenBank/DDBJ databases">
        <title>Floridaenema gen nov. (Aerosakkonemataceae, Aerosakkonematales ord. nov., Cyanobacteria) from benthic tropical and subtropical fresh waters, with the description of four new species.</title>
        <authorList>
            <person name="Moretto J.A."/>
            <person name="Berthold D.E."/>
            <person name="Lefler F.W."/>
            <person name="Huang I.-S."/>
            <person name="Laughinghouse H. IV."/>
        </authorList>
    </citation>
    <scope>NUCLEOTIDE SEQUENCE [LARGE SCALE GENOMIC DNA]</scope>
    <source>
        <strain evidence="4 5">BLCC-F50</strain>
    </source>
</reference>
<keyword evidence="4" id="KW-0808">Transferase</keyword>
<dbReference type="RefSeq" id="WP_413264038.1">
    <property type="nucleotide sequence ID" value="NZ_JBHFNR010000110.1"/>
</dbReference>
<organism evidence="4 5">
    <name type="scientific">Floridaenema flaviceps BLCC-F50</name>
    <dbReference type="NCBI Taxonomy" id="3153642"/>
    <lineage>
        <taxon>Bacteria</taxon>
        <taxon>Bacillati</taxon>
        <taxon>Cyanobacteriota</taxon>
        <taxon>Cyanophyceae</taxon>
        <taxon>Oscillatoriophycideae</taxon>
        <taxon>Aerosakkonematales</taxon>
        <taxon>Aerosakkonemataceae</taxon>
        <taxon>Floridanema</taxon>
        <taxon>Floridanema flaviceps</taxon>
    </lineage>
</organism>
<dbReference type="SUPFAM" id="SSF53383">
    <property type="entry name" value="PLP-dependent transferases"/>
    <property type="match status" value="1"/>
</dbReference>
<evidence type="ECO:0000256" key="2">
    <source>
        <dbReference type="ARBA" id="ARBA00037999"/>
    </source>
</evidence>
<dbReference type="GO" id="GO:0008483">
    <property type="term" value="F:transaminase activity"/>
    <property type="evidence" value="ECO:0007669"/>
    <property type="project" value="UniProtKB-KW"/>
</dbReference>
<dbReference type="Proteomes" id="UP001576784">
    <property type="component" value="Unassembled WGS sequence"/>
</dbReference>
<name>A0ABV4XTH3_9CYAN</name>
<keyword evidence="5" id="KW-1185">Reference proteome</keyword>
<dbReference type="Pfam" id="PF01041">
    <property type="entry name" value="DegT_DnrJ_EryC1"/>
    <property type="match status" value="1"/>
</dbReference>
<gene>
    <name evidence="4" type="ORF">ACE1CI_15900</name>
</gene>
<comment type="similarity">
    <text evidence="2 3">Belongs to the DegT/DnrJ/EryC1 family.</text>
</comment>
<dbReference type="Gene3D" id="3.90.1150.10">
    <property type="entry name" value="Aspartate Aminotransferase, domain 1"/>
    <property type="match status" value="1"/>
</dbReference>
<comment type="caution">
    <text evidence="4">The sequence shown here is derived from an EMBL/GenBank/DDBJ whole genome shotgun (WGS) entry which is preliminary data.</text>
</comment>
<evidence type="ECO:0000313" key="5">
    <source>
        <dbReference type="Proteomes" id="UP001576784"/>
    </source>
</evidence>
<evidence type="ECO:0000313" key="4">
    <source>
        <dbReference type="EMBL" id="MFB2894392.1"/>
    </source>
</evidence>
<dbReference type="PANTHER" id="PTHR30244:SF36">
    <property type="entry name" value="3-OXO-GLUCOSE-6-PHOSPHATE:GLUTAMATE AMINOTRANSFERASE"/>
    <property type="match status" value="1"/>
</dbReference>
<dbReference type="PIRSF" id="PIRSF000390">
    <property type="entry name" value="PLP_StrS"/>
    <property type="match status" value="1"/>
</dbReference>
<dbReference type="Gene3D" id="3.40.640.10">
    <property type="entry name" value="Type I PLP-dependent aspartate aminotransferase-like (Major domain)"/>
    <property type="match status" value="1"/>
</dbReference>
<dbReference type="PANTHER" id="PTHR30244">
    <property type="entry name" value="TRANSAMINASE"/>
    <property type="match status" value="1"/>
</dbReference>
<keyword evidence="4" id="KW-0032">Aminotransferase</keyword>
<sequence length="389" mass="42322">MNNIPPIDLAQQYKTIEEEINAAVLSVLASGRYIGGNTVENFERHFAAYIGVSEAVSCNSGSDALYLALRALSIGAGDEVITTPFTFIATAEAISTVGATPVFVDIDAQTFNLDINQVSAAITSKTKAIIPVHLFGQPVDMTWLMAVAQKHNLAVIEDCAQATGATWSDTPDGTLRDRKIGSIGHIGCFSFFPTKNLGAFGDGGAITTNDRKIAATVRMLKEHGSPSRYYHEEIGVNSRLDALQAAILQVKLGYLEAWNAQRSQVAARYQNLLAPLPGIVLPQSLPGGKSVWNQYTIRILAANNQSKTSEPNSRRDQVRTKMQQQGITSMVYYPIPLHLQPVYQNLGYQPGSFPVAEQVSHQVLSLPMFPELTQEQQEQVVYALKDALA</sequence>
<dbReference type="InterPro" id="IPR015424">
    <property type="entry name" value="PyrdxlP-dep_Trfase"/>
</dbReference>
<dbReference type="InterPro" id="IPR015421">
    <property type="entry name" value="PyrdxlP-dep_Trfase_major"/>
</dbReference>
<dbReference type="EMBL" id="JBHFNR010000110">
    <property type="protein sequence ID" value="MFB2894392.1"/>
    <property type="molecule type" value="Genomic_DNA"/>
</dbReference>
<dbReference type="CDD" id="cd00616">
    <property type="entry name" value="AHBA_syn"/>
    <property type="match status" value="1"/>
</dbReference>